<sequence length="236" mass="24882">MTDALLLATLAGLPILIGGWLATFERFLPRWLDEELRHSVVAFGGGVLISAVTLVLVPQGMAALGFGWGSACFALGGLAFMGLDAWLARRGGSMAQLVAMLMDFVPEAMALGAMLTENTEVGLLLALLIALQNLPEGFNAFRELRQLGTLRSRRILALFALFVLLGPLSAWLGHTFLSGAGGILGGIMLFAGGGILYLTFGDIAPQAKLRNHWGPPLGAVAGYWLGLWGHQLLGGA</sequence>
<dbReference type="RefSeq" id="WP_008484649.1">
    <property type="nucleotide sequence ID" value="NZ_AMRI01000012.1"/>
</dbReference>
<dbReference type="STRING" id="745411.B3C1_10192"/>
<dbReference type="PATRIC" id="fig|745411.4.peg.1999"/>
<gene>
    <name evidence="2" type="ORF">B3C1_10192</name>
</gene>
<keyword evidence="1" id="KW-1133">Transmembrane helix</keyword>
<keyword evidence="1" id="KW-0812">Transmembrane</keyword>
<dbReference type="AlphaFoldDB" id="K2K902"/>
<feature type="transmembrane region" description="Helical" evidence="1">
    <location>
        <begin position="63"/>
        <end position="83"/>
    </location>
</feature>
<comment type="caution">
    <text evidence="2">The sequence shown here is derived from an EMBL/GenBank/DDBJ whole genome shotgun (WGS) entry which is preliminary data.</text>
</comment>
<proteinExistence type="predicted"/>
<name>K2K902_9GAMM</name>
<keyword evidence="1" id="KW-0472">Membrane</keyword>
<feature type="transmembrane region" description="Helical" evidence="1">
    <location>
        <begin position="6"/>
        <end position="24"/>
    </location>
</feature>
<dbReference type="EMBL" id="AMRI01000012">
    <property type="protein sequence ID" value="EKE73760.1"/>
    <property type="molecule type" value="Genomic_DNA"/>
</dbReference>
<accession>K2K902</accession>
<dbReference type="OrthoDB" id="5766358at2"/>
<evidence type="ECO:0000313" key="2">
    <source>
        <dbReference type="EMBL" id="EKE73760.1"/>
    </source>
</evidence>
<keyword evidence="3" id="KW-1185">Reference proteome</keyword>
<dbReference type="eggNOG" id="COG0428">
    <property type="taxonomic scope" value="Bacteria"/>
</dbReference>
<protein>
    <submittedName>
        <fullName evidence="2">Zinc/iron permease</fullName>
    </submittedName>
</protein>
<feature type="transmembrane region" description="Helical" evidence="1">
    <location>
        <begin position="179"/>
        <end position="200"/>
    </location>
</feature>
<evidence type="ECO:0000256" key="1">
    <source>
        <dbReference type="SAM" id="Phobius"/>
    </source>
</evidence>
<feature type="transmembrane region" description="Helical" evidence="1">
    <location>
        <begin position="36"/>
        <end position="57"/>
    </location>
</feature>
<reference evidence="2 3" key="1">
    <citation type="journal article" date="2012" name="J. Bacteriol.">
        <title>Genome Sequence of Gallaecimonas xiamenensis Type Strain 3-C-1.</title>
        <authorList>
            <person name="Lai Q."/>
            <person name="Wang L."/>
            <person name="Wang W."/>
            <person name="Shao Z."/>
        </authorList>
    </citation>
    <scope>NUCLEOTIDE SEQUENCE [LARGE SCALE GENOMIC DNA]</scope>
    <source>
        <strain evidence="2 3">3-C-1</strain>
    </source>
</reference>
<evidence type="ECO:0000313" key="3">
    <source>
        <dbReference type="Proteomes" id="UP000006755"/>
    </source>
</evidence>
<dbReference type="Proteomes" id="UP000006755">
    <property type="component" value="Unassembled WGS sequence"/>
</dbReference>
<organism evidence="2 3">
    <name type="scientific">Gallaecimonas xiamenensis 3-C-1</name>
    <dbReference type="NCBI Taxonomy" id="745411"/>
    <lineage>
        <taxon>Bacteria</taxon>
        <taxon>Pseudomonadati</taxon>
        <taxon>Pseudomonadota</taxon>
        <taxon>Gammaproteobacteria</taxon>
        <taxon>Enterobacterales</taxon>
        <taxon>Gallaecimonadaceae</taxon>
        <taxon>Gallaecimonas</taxon>
    </lineage>
</organism>
<feature type="transmembrane region" description="Helical" evidence="1">
    <location>
        <begin position="153"/>
        <end position="173"/>
    </location>
</feature>